<dbReference type="RefSeq" id="WP_344513734.1">
    <property type="nucleotide sequence ID" value="NZ_BAAAQD010000040.1"/>
</dbReference>
<dbReference type="Proteomes" id="UP001501470">
    <property type="component" value="Unassembled WGS sequence"/>
</dbReference>
<dbReference type="EMBL" id="BAAAQD010000040">
    <property type="protein sequence ID" value="GAA1568706.1"/>
    <property type="molecule type" value="Genomic_DNA"/>
</dbReference>
<proteinExistence type="predicted"/>
<accession>A0ABN2D242</accession>
<evidence type="ECO:0000313" key="3">
    <source>
        <dbReference type="Proteomes" id="UP001501470"/>
    </source>
</evidence>
<feature type="chain" id="PRO_5047316637" evidence="1">
    <location>
        <begin position="24"/>
        <end position="402"/>
    </location>
</feature>
<keyword evidence="1" id="KW-0732">Signal</keyword>
<comment type="caution">
    <text evidence="2">The sequence shown here is derived from an EMBL/GenBank/DDBJ whole genome shotgun (WGS) entry which is preliminary data.</text>
</comment>
<evidence type="ECO:0000313" key="2">
    <source>
        <dbReference type="EMBL" id="GAA1568706.1"/>
    </source>
</evidence>
<organism evidence="2 3">
    <name type="scientific">Dactylosporangium maewongense</name>
    <dbReference type="NCBI Taxonomy" id="634393"/>
    <lineage>
        <taxon>Bacteria</taxon>
        <taxon>Bacillati</taxon>
        <taxon>Actinomycetota</taxon>
        <taxon>Actinomycetes</taxon>
        <taxon>Micromonosporales</taxon>
        <taxon>Micromonosporaceae</taxon>
        <taxon>Dactylosporangium</taxon>
    </lineage>
</organism>
<gene>
    <name evidence="2" type="ORF">GCM10009827_108040</name>
</gene>
<name>A0ABN2D242_9ACTN</name>
<protein>
    <submittedName>
        <fullName evidence="2">Uncharacterized protein</fullName>
    </submittedName>
</protein>
<keyword evidence="3" id="KW-1185">Reference proteome</keyword>
<feature type="signal peptide" evidence="1">
    <location>
        <begin position="1"/>
        <end position="23"/>
    </location>
</feature>
<evidence type="ECO:0000256" key="1">
    <source>
        <dbReference type="SAM" id="SignalP"/>
    </source>
</evidence>
<reference evidence="2 3" key="1">
    <citation type="journal article" date="2019" name="Int. J. Syst. Evol. Microbiol.">
        <title>The Global Catalogue of Microorganisms (GCM) 10K type strain sequencing project: providing services to taxonomists for standard genome sequencing and annotation.</title>
        <authorList>
            <consortium name="The Broad Institute Genomics Platform"/>
            <consortium name="The Broad Institute Genome Sequencing Center for Infectious Disease"/>
            <person name="Wu L."/>
            <person name="Ma J."/>
        </authorList>
    </citation>
    <scope>NUCLEOTIDE SEQUENCE [LARGE SCALE GENOMIC DNA]</scope>
    <source>
        <strain evidence="2 3">JCM 15933</strain>
    </source>
</reference>
<sequence length="402" mass="41479">MAAITSVALAATLAATSMTWTTANSVATGDQDTPAIAANRNGQVAVVWEDDRDSTAPENNSHSDVWLRLFTDGVAKYELKLSAGGTSGTNWKHISPDVGLDDKGNAVVVWAEDPDGNGAFNIVYRVVSPTGTVTASGRANADAAGDQILPKVAVDPDGAPSTGAVAFSVVWEDVQGTTYRVKAAGYTGPTTKAYEVFASQTTGAHHQPDVAVSASGDALVVWDEDADANGFYNIGLVRLAKANGAVNLSRRTANSLGDGQQRRAAIAASFSGAFAVAYESDHTGTAGVWTRSFLADGTPRHVEVLSANGGAAPSIGIDDQANTVAGWTVGGLDVWVRGFNPDGTGTGRLASQVLSQTATGRQEQQVVAVSPWGEVSVAYTDDNDGNTFDQVILGTGGSNSDW</sequence>